<dbReference type="Proteomes" id="UP000273145">
    <property type="component" value="Chromosome"/>
</dbReference>
<name>A0A3S8RYP5_9BACL</name>
<protein>
    <submittedName>
        <fullName evidence="1">Uncharacterized protein</fullName>
    </submittedName>
</protein>
<evidence type="ECO:0000313" key="1">
    <source>
        <dbReference type="EMBL" id="AZK48050.1"/>
    </source>
</evidence>
<keyword evidence="2" id="KW-1185">Reference proteome</keyword>
<organism evidence="1 2">
    <name type="scientific">Paenibacillus lentus</name>
    <dbReference type="NCBI Taxonomy" id="1338368"/>
    <lineage>
        <taxon>Bacteria</taxon>
        <taxon>Bacillati</taxon>
        <taxon>Bacillota</taxon>
        <taxon>Bacilli</taxon>
        <taxon>Bacillales</taxon>
        <taxon>Paenibacillaceae</taxon>
        <taxon>Paenibacillus</taxon>
    </lineage>
</organism>
<dbReference type="KEGG" id="plen:EIM92_19310"/>
<dbReference type="EMBL" id="CP034248">
    <property type="protein sequence ID" value="AZK48050.1"/>
    <property type="molecule type" value="Genomic_DNA"/>
</dbReference>
<sequence>MTKLLPAFDRIPLSDIAIGFSTSTCMPAAENRLPSGHVFILYYPFKGDADIRETHNLLLNPPKIKDHSDFFDMHLLS</sequence>
<dbReference type="RefSeq" id="WP_125084215.1">
    <property type="nucleotide sequence ID" value="NZ_CP034248.1"/>
</dbReference>
<gene>
    <name evidence="1" type="ORF">EIM92_19310</name>
</gene>
<reference evidence="1 2" key="1">
    <citation type="submission" date="2018-11" db="EMBL/GenBank/DDBJ databases">
        <title>Genome sequencing of Paenibacillus lentus DSM25539(T).</title>
        <authorList>
            <person name="Kook J.-K."/>
            <person name="Park S.-N."/>
            <person name="Lim Y.K."/>
        </authorList>
    </citation>
    <scope>NUCLEOTIDE SEQUENCE [LARGE SCALE GENOMIC DNA]</scope>
    <source>
        <strain evidence="1 2">DSM 25539</strain>
    </source>
</reference>
<evidence type="ECO:0000313" key="2">
    <source>
        <dbReference type="Proteomes" id="UP000273145"/>
    </source>
</evidence>
<dbReference type="AlphaFoldDB" id="A0A3S8RYP5"/>
<proteinExistence type="predicted"/>
<accession>A0A3S8RYP5</accession>